<dbReference type="EMBL" id="QAYG01000001">
    <property type="protein sequence ID" value="PTW62311.1"/>
    <property type="molecule type" value="Genomic_DNA"/>
</dbReference>
<feature type="domain" description="VWFA" evidence="1">
    <location>
        <begin position="136"/>
        <end position="187"/>
    </location>
</feature>
<dbReference type="AlphaFoldDB" id="A0A2T5VEY8"/>
<dbReference type="Gene3D" id="3.40.50.410">
    <property type="entry name" value="von Willebrand factor, type A domain"/>
    <property type="match status" value="1"/>
</dbReference>
<proteinExistence type="predicted"/>
<gene>
    <name evidence="2" type="ORF">C8N35_101351</name>
</gene>
<evidence type="ECO:0000313" key="3">
    <source>
        <dbReference type="Proteomes" id="UP000244081"/>
    </source>
</evidence>
<sequence length="523" mass="56141">MIRKFMGDRRGNVAMLFGLAAVPVVFAVGAGIDMADVVATKQRAQIAMDAAALTANTRTLGLTTDQVAARARDAFDANFISTSATISNFSAVPNGDGTVEVSADVSVPTSFAPLIGVEEFTFKIAAETKVGEASFDVVMVLDNSGSMGGTKISTLKTSAKDLTATLLAANSTGSMADRVKIGIVPFTAFVNVGADNADASWLDVNGLSPLNANNMEKTGVSRLALFDQIDGVTWQGCVEARPYPYDVNDDLASDDTPASLFVPQFAPDEPDEGGYYWYGNWHSYRYSNNWIDDDGGTCTASIEETGTDGHNLKQKRLCKYDGASLSTSTNGVSRGPNYGCKTQAITPLTTSRTTLDNAVTAMVADGYTNIHQGVVWGWRALSPAEPFTGGRRLDDPALPGHRRIMILMTDGANTYEWYDKNPNISKYNAYGYVTEGRAETTDSSWTVHTTMNARTAEACTNAKTDGGVEIYTIAFQVSDQSTLDMLEDCATKPSMAYKSESNSELTLAFAKIAKEITRLRVSR</sequence>
<dbReference type="InterPro" id="IPR036465">
    <property type="entry name" value="vWFA_dom_sf"/>
</dbReference>
<protein>
    <submittedName>
        <fullName evidence="2">Flp pilus assembly protein TadG</fullName>
    </submittedName>
</protein>
<name>A0A2T5VEY8_9HYPH</name>
<dbReference type="RefSeq" id="WP_107987899.1">
    <property type="nucleotide sequence ID" value="NZ_QAYG01000001.1"/>
</dbReference>
<dbReference type="Pfam" id="PF13400">
    <property type="entry name" value="Tad"/>
    <property type="match status" value="1"/>
</dbReference>
<dbReference type="OrthoDB" id="7624353at2"/>
<dbReference type="InterPro" id="IPR002035">
    <property type="entry name" value="VWF_A"/>
</dbReference>
<reference evidence="2 3" key="1">
    <citation type="submission" date="2018-04" db="EMBL/GenBank/DDBJ databases">
        <title>Genomic Encyclopedia of Archaeal and Bacterial Type Strains, Phase II (KMG-II): from individual species to whole genera.</title>
        <authorList>
            <person name="Goeker M."/>
        </authorList>
    </citation>
    <scope>NUCLEOTIDE SEQUENCE [LARGE SCALE GENOMIC DNA]</scope>
    <source>
        <strain evidence="2 3">DSM 23382</strain>
    </source>
</reference>
<evidence type="ECO:0000313" key="2">
    <source>
        <dbReference type="EMBL" id="PTW62311.1"/>
    </source>
</evidence>
<dbReference type="CDD" id="cd00198">
    <property type="entry name" value="vWFA"/>
    <property type="match status" value="1"/>
</dbReference>
<dbReference type="SUPFAM" id="SSF53300">
    <property type="entry name" value="vWA-like"/>
    <property type="match status" value="1"/>
</dbReference>
<dbReference type="PROSITE" id="PS50234">
    <property type="entry name" value="VWFA"/>
    <property type="match status" value="1"/>
</dbReference>
<keyword evidence="3" id="KW-1185">Reference proteome</keyword>
<evidence type="ECO:0000259" key="1">
    <source>
        <dbReference type="PROSITE" id="PS50234"/>
    </source>
</evidence>
<dbReference type="InterPro" id="IPR028087">
    <property type="entry name" value="Tad_N"/>
</dbReference>
<dbReference type="Proteomes" id="UP000244081">
    <property type="component" value="Unassembled WGS sequence"/>
</dbReference>
<comment type="caution">
    <text evidence="2">The sequence shown here is derived from an EMBL/GenBank/DDBJ whole genome shotgun (WGS) entry which is preliminary data.</text>
</comment>
<accession>A0A2T5VEY8</accession>
<organism evidence="2 3">
    <name type="scientific">Breoghania corrubedonensis</name>
    <dbReference type="NCBI Taxonomy" id="665038"/>
    <lineage>
        <taxon>Bacteria</taxon>
        <taxon>Pseudomonadati</taxon>
        <taxon>Pseudomonadota</taxon>
        <taxon>Alphaproteobacteria</taxon>
        <taxon>Hyphomicrobiales</taxon>
        <taxon>Stappiaceae</taxon>
        <taxon>Breoghania</taxon>
    </lineage>
</organism>